<keyword evidence="2" id="KW-0732">Signal</keyword>
<dbReference type="RefSeq" id="XP_022291372.1">
    <property type="nucleotide sequence ID" value="XM_022435664.1"/>
</dbReference>
<evidence type="ECO:0000313" key="4">
    <source>
        <dbReference type="RefSeq" id="XP_022291372.1"/>
    </source>
</evidence>
<accession>A0A8B8AIL5</accession>
<sequence>MTTVFLFKLVLVLIILINRHGGNPQAMPCRQSRDTVVPVSRCPRNKIEWITRADILNCSFSPQTCVVPEKFQYHCVLNEIATGLVEVCAPFKTIHGRKCSEFNFGGSLIQESVINCSDTFVPCPDAYMSTEAYKYQSCFEANFPPKIIQNTTVFHFNERAPMHTFAYYLIGFIFGVISVLICNIGIYTYRVKRMGKSMCICNVDTFCPMYICRRERKKDKKIKEEDLENSQETVGQEENENLFEENISGSARNSADIYDQGVMIVINNCDVLQSEYHEGNIEQKREEENSEEYTTENSIVVDVKR</sequence>
<keyword evidence="1" id="KW-1133">Transmembrane helix</keyword>
<evidence type="ECO:0000256" key="2">
    <source>
        <dbReference type="SAM" id="SignalP"/>
    </source>
</evidence>
<feature type="transmembrane region" description="Helical" evidence="1">
    <location>
        <begin position="165"/>
        <end position="189"/>
    </location>
</feature>
<dbReference type="KEGG" id="cvn:111102794"/>
<evidence type="ECO:0000256" key="1">
    <source>
        <dbReference type="SAM" id="Phobius"/>
    </source>
</evidence>
<gene>
    <name evidence="4" type="primary">LOC111102794</name>
</gene>
<name>A0A8B8AIL5_CRAVI</name>
<organism evidence="3 4">
    <name type="scientific">Crassostrea virginica</name>
    <name type="common">Eastern oyster</name>
    <dbReference type="NCBI Taxonomy" id="6565"/>
    <lineage>
        <taxon>Eukaryota</taxon>
        <taxon>Metazoa</taxon>
        <taxon>Spiralia</taxon>
        <taxon>Lophotrochozoa</taxon>
        <taxon>Mollusca</taxon>
        <taxon>Bivalvia</taxon>
        <taxon>Autobranchia</taxon>
        <taxon>Pteriomorphia</taxon>
        <taxon>Ostreida</taxon>
        <taxon>Ostreoidea</taxon>
        <taxon>Ostreidae</taxon>
        <taxon>Crassostrea</taxon>
    </lineage>
</organism>
<keyword evidence="1" id="KW-0812">Transmembrane</keyword>
<dbReference type="OrthoDB" id="6200070at2759"/>
<keyword evidence="3" id="KW-1185">Reference proteome</keyword>
<protein>
    <submittedName>
        <fullName evidence="4">Uncharacterized protein LOC111102794</fullName>
    </submittedName>
</protein>
<dbReference type="AlphaFoldDB" id="A0A8B8AIL5"/>
<feature type="signal peptide" evidence="2">
    <location>
        <begin position="1"/>
        <end position="21"/>
    </location>
</feature>
<evidence type="ECO:0000313" key="3">
    <source>
        <dbReference type="Proteomes" id="UP000694844"/>
    </source>
</evidence>
<keyword evidence="1" id="KW-0472">Membrane</keyword>
<reference evidence="4" key="1">
    <citation type="submission" date="2025-08" db="UniProtKB">
        <authorList>
            <consortium name="RefSeq"/>
        </authorList>
    </citation>
    <scope>IDENTIFICATION</scope>
    <source>
        <tissue evidence="4">Whole sample</tissue>
    </source>
</reference>
<proteinExistence type="predicted"/>
<dbReference type="GeneID" id="111102794"/>
<dbReference type="Proteomes" id="UP000694844">
    <property type="component" value="Chromosome 7"/>
</dbReference>
<feature type="chain" id="PRO_5034478999" evidence="2">
    <location>
        <begin position="22"/>
        <end position="305"/>
    </location>
</feature>